<keyword evidence="4" id="KW-1185">Reference proteome</keyword>
<dbReference type="SUPFAM" id="SSF56219">
    <property type="entry name" value="DNase I-like"/>
    <property type="match status" value="1"/>
</dbReference>
<accession>A0ABR2T9D4</accession>
<evidence type="ECO:0000256" key="1">
    <source>
        <dbReference type="SAM" id="Phobius"/>
    </source>
</evidence>
<dbReference type="Pfam" id="PF03372">
    <property type="entry name" value="Exo_endo_phos"/>
    <property type="match status" value="1"/>
</dbReference>
<dbReference type="PANTHER" id="PTHR33710:SF79">
    <property type="entry name" value="OS06G0205337 PROTEIN"/>
    <property type="match status" value="1"/>
</dbReference>
<name>A0ABR2T9D4_9ROSI</name>
<evidence type="ECO:0000313" key="4">
    <source>
        <dbReference type="Proteomes" id="UP001396334"/>
    </source>
</evidence>
<comment type="caution">
    <text evidence="3">The sequence shown here is derived from an EMBL/GenBank/DDBJ whole genome shotgun (WGS) entry which is preliminary data.</text>
</comment>
<organism evidence="3 4">
    <name type="scientific">Hibiscus sabdariffa</name>
    <name type="common">roselle</name>
    <dbReference type="NCBI Taxonomy" id="183260"/>
    <lineage>
        <taxon>Eukaryota</taxon>
        <taxon>Viridiplantae</taxon>
        <taxon>Streptophyta</taxon>
        <taxon>Embryophyta</taxon>
        <taxon>Tracheophyta</taxon>
        <taxon>Spermatophyta</taxon>
        <taxon>Magnoliopsida</taxon>
        <taxon>eudicotyledons</taxon>
        <taxon>Gunneridae</taxon>
        <taxon>Pentapetalae</taxon>
        <taxon>rosids</taxon>
        <taxon>malvids</taxon>
        <taxon>Malvales</taxon>
        <taxon>Malvaceae</taxon>
        <taxon>Malvoideae</taxon>
        <taxon>Hibiscus</taxon>
    </lineage>
</organism>
<feature type="domain" description="Endonuclease/exonuclease/phosphatase" evidence="2">
    <location>
        <begin position="192"/>
        <end position="409"/>
    </location>
</feature>
<evidence type="ECO:0000259" key="2">
    <source>
        <dbReference type="Pfam" id="PF03372"/>
    </source>
</evidence>
<feature type="transmembrane region" description="Helical" evidence="1">
    <location>
        <begin position="177"/>
        <end position="195"/>
    </location>
</feature>
<dbReference type="PANTHER" id="PTHR33710">
    <property type="entry name" value="BNAC02G09200D PROTEIN"/>
    <property type="match status" value="1"/>
</dbReference>
<evidence type="ECO:0000313" key="3">
    <source>
        <dbReference type="EMBL" id="KAK9034092.1"/>
    </source>
</evidence>
<reference evidence="3 4" key="1">
    <citation type="journal article" date="2024" name="G3 (Bethesda)">
        <title>Genome assembly of Hibiscus sabdariffa L. provides insights into metabolisms of medicinal natural products.</title>
        <authorList>
            <person name="Kim T."/>
        </authorList>
    </citation>
    <scope>NUCLEOTIDE SEQUENCE [LARGE SCALE GENOMIC DNA]</scope>
    <source>
        <strain evidence="3">TK-2024</strain>
        <tissue evidence="3">Old leaves</tissue>
    </source>
</reference>
<protein>
    <recommendedName>
        <fullName evidence="2">Endonuclease/exonuclease/phosphatase domain-containing protein</fullName>
    </recommendedName>
</protein>
<dbReference type="InterPro" id="IPR036691">
    <property type="entry name" value="Endo/exonu/phosph_ase_sf"/>
</dbReference>
<gene>
    <name evidence="3" type="ORF">V6N11_050270</name>
</gene>
<dbReference type="Gene3D" id="3.60.10.10">
    <property type="entry name" value="Endonuclease/exonuclease/phosphatase"/>
    <property type="match status" value="1"/>
</dbReference>
<dbReference type="Proteomes" id="UP001396334">
    <property type="component" value="Unassembled WGS sequence"/>
</dbReference>
<dbReference type="EMBL" id="JBBPBN010000007">
    <property type="protein sequence ID" value="KAK9034092.1"/>
    <property type="molecule type" value="Genomic_DNA"/>
</dbReference>
<dbReference type="InterPro" id="IPR005135">
    <property type="entry name" value="Endo/exonuclease/phosphatase"/>
</dbReference>
<keyword evidence="1" id="KW-1133">Transmembrane helix</keyword>
<keyword evidence="1" id="KW-0812">Transmembrane</keyword>
<keyword evidence="1" id="KW-0472">Membrane</keyword>
<proteinExistence type="predicted"/>
<sequence>MNLICTPKILSNNSFPSLDFSRFLAIFYPKSLFVVCVLSQNGGHPHWSRPTVSGVSLRERRLWFRIFWRRFRFVSEFWGSVETTRVSNITRNIAKRLLTEVSEEVRAGSLRLWVIIGGNGASFWNYDCRFFLFFHRSGDATVIRRVVRRFSRREFEVTMSLGSGLEDYFCLGCSRQVFVLVFIVFSSMAVLAWNVRGLGNRESVRGLMNSIRKSQPNIIFISETKQKMRYLEKIKMKLEHSFYVEPIGSAGGLALWWSKEVQIKILGHGKLFIDAEISGKGESVWFGTFIYGPPYKDQKRDFWEFMKNLRDDNDAKWLVIGDSNVVSCQDEKVGGLPFNPIDANSFFDFVDSRGLIDMPITGGAYTWSNQRSDNDAILEKLDRVLCSTSWNIAFPKAVVMLDIAMGSDHAPIIIYPLGLDKKGKKDFKFESKWLLEEDCSPTVKGCWERVSQPRHSHRFGSKLRRTKWTLLKWSKLRDRVKNLRKIELRRRIEHFQGKQLTREELSESISCKKELDQMWENEERYWHQRAQTNWL</sequence>